<evidence type="ECO:0000256" key="1">
    <source>
        <dbReference type="ARBA" id="ARBA00023002"/>
    </source>
</evidence>
<dbReference type="GO" id="GO:0051287">
    <property type="term" value="F:NAD binding"/>
    <property type="evidence" value="ECO:0007669"/>
    <property type="project" value="InterPro"/>
</dbReference>
<dbReference type="PANTHER" id="PTHR43485">
    <property type="entry name" value="HYDROGENASE-4 COMPONENT G"/>
    <property type="match status" value="1"/>
</dbReference>
<evidence type="ECO:0000256" key="2">
    <source>
        <dbReference type="SAM" id="MobiDB-lite"/>
    </source>
</evidence>
<dbReference type="InterPro" id="IPR001135">
    <property type="entry name" value="NADH_Q_OxRdtase_suD"/>
</dbReference>
<dbReference type="Pfam" id="PF00346">
    <property type="entry name" value="Complex1_49kDa"/>
    <property type="match status" value="1"/>
</dbReference>
<reference evidence="5" key="1">
    <citation type="submission" date="2023-11" db="EMBL/GenBank/DDBJ databases">
        <title>MicrobeMod: A computational toolkit for identifying prokaryotic methylation and restriction-modification with nanopore sequencing.</title>
        <authorList>
            <person name="Crits-Christoph A."/>
            <person name="Kang S.C."/>
            <person name="Lee H."/>
            <person name="Ostrov N."/>
        </authorList>
    </citation>
    <scope>NUCLEOTIDE SEQUENCE</scope>
    <source>
        <strain evidence="5">ATCC 51242</strain>
    </source>
</reference>
<dbReference type="AlphaFoldDB" id="A0AB35T8E1"/>
<evidence type="ECO:0000313" key="5">
    <source>
        <dbReference type="EMBL" id="MDX5895160.1"/>
    </source>
</evidence>
<dbReference type="GO" id="GO:0016651">
    <property type="term" value="F:oxidoreductase activity, acting on NAD(P)H"/>
    <property type="evidence" value="ECO:0007669"/>
    <property type="project" value="InterPro"/>
</dbReference>
<dbReference type="InterPro" id="IPR029014">
    <property type="entry name" value="NiFe-Hase_large"/>
</dbReference>
<feature type="region of interest" description="Disordered" evidence="2">
    <location>
        <begin position="76"/>
        <end position="95"/>
    </location>
</feature>
<evidence type="ECO:0000259" key="4">
    <source>
        <dbReference type="Pfam" id="PF19335"/>
    </source>
</evidence>
<dbReference type="Proteomes" id="UP001281130">
    <property type="component" value="Unassembled WGS sequence"/>
</dbReference>
<dbReference type="InterPro" id="IPR045800">
    <property type="entry name" value="HMBD"/>
</dbReference>
<dbReference type="Pfam" id="PF19335">
    <property type="entry name" value="HMBD"/>
    <property type="match status" value="1"/>
</dbReference>
<evidence type="ECO:0000313" key="6">
    <source>
        <dbReference type="Proteomes" id="UP001281130"/>
    </source>
</evidence>
<dbReference type="InterPro" id="IPR052197">
    <property type="entry name" value="ComplexI_49kDa-like"/>
</dbReference>
<feature type="domain" description="NADH-quinone oxidoreductase subunit D" evidence="3">
    <location>
        <begin position="269"/>
        <end position="356"/>
    </location>
</feature>
<proteinExistence type="predicted"/>
<dbReference type="RefSeq" id="WP_159449934.1">
    <property type="nucleotide sequence ID" value="NZ_JAWXXX010000001.1"/>
</dbReference>
<accession>A0AB35T8E1</accession>
<evidence type="ECO:0000259" key="3">
    <source>
        <dbReference type="Pfam" id="PF00346"/>
    </source>
</evidence>
<protein>
    <submittedName>
        <fullName evidence="5">Heavy metal-binding domain-containing protein</fullName>
    </submittedName>
</protein>
<dbReference type="EMBL" id="JAWXXX010000001">
    <property type="protein sequence ID" value="MDX5895160.1"/>
    <property type="molecule type" value="Genomic_DNA"/>
</dbReference>
<feature type="domain" description="Heavy metal binding" evidence="4">
    <location>
        <begin position="48"/>
        <end position="71"/>
    </location>
</feature>
<gene>
    <name evidence="5" type="ORF">SIL72_14125</name>
</gene>
<dbReference type="PANTHER" id="PTHR43485:SF1">
    <property type="entry name" value="FORMATE HYDROGENLYASE SUBUNIT 5-RELATED"/>
    <property type="match status" value="1"/>
</dbReference>
<dbReference type="Gene3D" id="1.10.645.10">
    <property type="entry name" value="Cytochrome-c3 Hydrogenase, chain B"/>
    <property type="match status" value="2"/>
</dbReference>
<name>A0AB35T8E1_RUBRA</name>
<dbReference type="SUPFAM" id="SSF56762">
    <property type="entry name" value="HydB/Nqo4-like"/>
    <property type="match status" value="1"/>
</dbReference>
<dbReference type="GO" id="GO:0048038">
    <property type="term" value="F:quinone binding"/>
    <property type="evidence" value="ECO:0007669"/>
    <property type="project" value="InterPro"/>
</dbReference>
<dbReference type="GO" id="GO:0046872">
    <property type="term" value="F:metal ion binding"/>
    <property type="evidence" value="ECO:0007669"/>
    <property type="project" value="InterPro"/>
</dbReference>
<organism evidence="5 6">
    <name type="scientific">Rubrobacter radiotolerans</name>
    <name type="common">Arthrobacter radiotolerans</name>
    <dbReference type="NCBI Taxonomy" id="42256"/>
    <lineage>
        <taxon>Bacteria</taxon>
        <taxon>Bacillati</taxon>
        <taxon>Actinomycetota</taxon>
        <taxon>Rubrobacteria</taxon>
        <taxon>Rubrobacterales</taxon>
        <taxon>Rubrobacteraceae</taxon>
        <taxon>Rubrobacter</taxon>
    </lineage>
</organism>
<sequence>MKPDVVAELEPDSVAAGIEEIRTLFAQGAFQSAVSDFEVDGIETRVTYTCAMHPEVVRDKPGSCPICGMELLQRESGADEEKHNMHESEDSHGGMDHNHMDHGGMDFMSMVEMTKDLPRSRDGLPMEWIKAEFGPLFPGLPGGLSLTLTLDGDAVVEARGRSLAGIRSEDLQTMPLNAFLNKSGRLDPLSSSAYLMLAVNAIEDASDTKPGDEDRIERIAVLERERISSHLGWLSNLGRLLGYESLRRRTNALQYDFVRGREVGRNSKLEAEVRGLIRAIQRSPFLSHRLRGVGKLSPDERMSGPVARASGLVRDARMGDVAYAALGFEPSFFEGGDSLSRLRVRLAELESSLDLLVSLPRTLTLRETKLYGGAFSGEGNAEIETPRGTARLRLKVEDSFVDVLALDMPSEANLTLVEGLADDTELSEFLVSVNSLDISPWSTRSS</sequence>
<keyword evidence="1" id="KW-0560">Oxidoreductase</keyword>
<comment type="caution">
    <text evidence="5">The sequence shown here is derived from an EMBL/GenBank/DDBJ whole genome shotgun (WGS) entry which is preliminary data.</text>
</comment>